<accession>A0A6L5Y029</accession>
<organism evidence="1 2">
    <name type="scientific">Velocimicrobium porci</name>
    <dbReference type="NCBI Taxonomy" id="2606634"/>
    <lineage>
        <taxon>Bacteria</taxon>
        <taxon>Bacillati</taxon>
        <taxon>Bacillota</taxon>
        <taxon>Clostridia</taxon>
        <taxon>Lachnospirales</taxon>
        <taxon>Lachnospiraceae</taxon>
        <taxon>Velocimicrobium</taxon>
    </lineage>
</organism>
<gene>
    <name evidence="1" type="ORF">FYJ58_07900</name>
</gene>
<evidence type="ECO:0000313" key="1">
    <source>
        <dbReference type="EMBL" id="MSS63798.1"/>
    </source>
</evidence>
<dbReference type="EMBL" id="VUMT01000010">
    <property type="protein sequence ID" value="MSS63798.1"/>
    <property type="molecule type" value="Genomic_DNA"/>
</dbReference>
<comment type="caution">
    <text evidence="1">The sequence shown here is derived from an EMBL/GenBank/DDBJ whole genome shotgun (WGS) entry which is preliminary data.</text>
</comment>
<keyword evidence="2" id="KW-1185">Reference proteome</keyword>
<evidence type="ECO:0000313" key="2">
    <source>
        <dbReference type="Proteomes" id="UP000482209"/>
    </source>
</evidence>
<reference evidence="1 2" key="1">
    <citation type="submission" date="2019-08" db="EMBL/GenBank/DDBJ databases">
        <title>In-depth cultivation of the pig gut microbiome towards novel bacterial diversity and tailored functional studies.</title>
        <authorList>
            <person name="Wylensek D."/>
            <person name="Hitch T.C.A."/>
            <person name="Clavel T."/>
        </authorList>
    </citation>
    <scope>NUCLEOTIDE SEQUENCE [LARGE SCALE GENOMIC DNA]</scope>
    <source>
        <strain evidence="1 2">WCA-693-APC-MOT-I</strain>
    </source>
</reference>
<dbReference type="RefSeq" id="WP_154519210.1">
    <property type="nucleotide sequence ID" value="NZ_VUMT01000010.1"/>
</dbReference>
<proteinExistence type="predicted"/>
<dbReference type="Proteomes" id="UP000482209">
    <property type="component" value="Unassembled WGS sequence"/>
</dbReference>
<protein>
    <recommendedName>
        <fullName evidence="3">Ribosomal-protein-alanine N-acetyltransferase</fullName>
    </recommendedName>
</protein>
<sequence>MEQQGNIFCNVCGKKIKIEQGILREDVLKVEKEWGYFSKKDTTRHVFHICEECYDALIQTFAIPVTVTDENEIV</sequence>
<evidence type="ECO:0008006" key="3">
    <source>
        <dbReference type="Google" id="ProtNLM"/>
    </source>
</evidence>
<name>A0A6L5Y029_9FIRM</name>
<dbReference type="AlphaFoldDB" id="A0A6L5Y029"/>